<dbReference type="InterPro" id="IPR015424">
    <property type="entry name" value="PyrdxlP-dep_Trfase"/>
</dbReference>
<dbReference type="AlphaFoldDB" id="A0A2R4XJV0"/>
<dbReference type="RefSeq" id="WP_108621464.1">
    <property type="nucleotide sequence ID" value="NZ_CP028901.1"/>
</dbReference>
<evidence type="ECO:0000256" key="2">
    <source>
        <dbReference type="ARBA" id="ARBA00005011"/>
    </source>
</evidence>
<dbReference type="OrthoDB" id="9813612at2"/>
<evidence type="ECO:0000256" key="6">
    <source>
        <dbReference type="ARBA" id="ARBA00022679"/>
    </source>
</evidence>
<feature type="modified residue" description="N6-(pyridoxal phosphate)lysine" evidence="9">
    <location>
        <position position="235"/>
    </location>
</feature>
<keyword evidence="5 9" id="KW-0032">Aminotransferase</keyword>
<dbReference type="InterPro" id="IPR005861">
    <property type="entry name" value="HisP_aminotrans"/>
</dbReference>
<evidence type="ECO:0000256" key="9">
    <source>
        <dbReference type="HAMAP-Rule" id="MF_01023"/>
    </source>
</evidence>
<dbReference type="InterPro" id="IPR015422">
    <property type="entry name" value="PyrdxlP-dep_Trfase_small"/>
</dbReference>
<dbReference type="GO" id="GO:0000105">
    <property type="term" value="P:L-histidine biosynthetic process"/>
    <property type="evidence" value="ECO:0007669"/>
    <property type="project" value="UniProtKB-UniRule"/>
</dbReference>
<dbReference type="EC" id="2.6.1.9" evidence="9"/>
<sequence length="378" mass="41412">MSQTKRELAAPSHITAIQPYIPGKPIDDLVREFGLSPDAVVKLASNENPLGMPDSARQAIADAVSGLGRYPDPGGYELKQLISTRLRVPASWITLGNGSNDILEMVGMALLDHESSAVYSEYSFVVYRLATQARGARHIMIKAKDYGHDLPAMLEAIDQTTKVVFIANPNNPTGTFLTKESIAWFLAEIEKRHGNRVVVVLDEAYNEYLLPELRVDSVELVRQYSNLLVSRSFSKAYGLAGLRVGYALAQPALTELLARVRQPFNVNTLAQAAAMAAFQDEAFLAESARVNASGKNQLETAFAQLDLEFVPSYANFVLVRVGDAAMVNQELLKRGVIVRPVASDGLPEWLRVSIGLEQENARFIEALKDIMATHGKGN</sequence>
<dbReference type="HAMAP" id="MF_01023">
    <property type="entry name" value="HisC_aminotrans_2"/>
    <property type="match status" value="1"/>
</dbReference>
<keyword evidence="9" id="KW-0368">Histidine biosynthesis</keyword>
<comment type="subunit">
    <text evidence="4 9">Homodimer.</text>
</comment>
<dbReference type="Gene3D" id="3.90.1150.10">
    <property type="entry name" value="Aspartate Aminotransferase, domain 1"/>
    <property type="match status" value="1"/>
</dbReference>
<evidence type="ECO:0000259" key="10">
    <source>
        <dbReference type="Pfam" id="PF00155"/>
    </source>
</evidence>
<dbReference type="InterPro" id="IPR004838">
    <property type="entry name" value="NHTrfase_class1_PyrdxlP-BS"/>
</dbReference>
<evidence type="ECO:0000256" key="4">
    <source>
        <dbReference type="ARBA" id="ARBA00011738"/>
    </source>
</evidence>
<dbReference type="UniPathway" id="UPA00031">
    <property type="reaction ID" value="UER00012"/>
</dbReference>
<keyword evidence="6 9" id="KW-0808">Transferase</keyword>
<gene>
    <name evidence="9" type="primary">hisC</name>
    <name evidence="11" type="ORF">DBV39_10355</name>
</gene>
<keyword evidence="7 9" id="KW-0663">Pyridoxal phosphate</keyword>
<comment type="catalytic activity">
    <reaction evidence="8 9">
        <text>L-histidinol phosphate + 2-oxoglutarate = 3-(imidazol-4-yl)-2-oxopropyl phosphate + L-glutamate</text>
        <dbReference type="Rhea" id="RHEA:23744"/>
        <dbReference type="ChEBI" id="CHEBI:16810"/>
        <dbReference type="ChEBI" id="CHEBI:29985"/>
        <dbReference type="ChEBI" id="CHEBI:57766"/>
        <dbReference type="ChEBI" id="CHEBI:57980"/>
        <dbReference type="EC" id="2.6.1.9"/>
    </reaction>
</comment>
<dbReference type="GO" id="GO:0004400">
    <property type="term" value="F:histidinol-phosphate transaminase activity"/>
    <property type="evidence" value="ECO:0007669"/>
    <property type="project" value="UniProtKB-UniRule"/>
</dbReference>
<dbReference type="PROSITE" id="PS00105">
    <property type="entry name" value="AA_TRANSFER_CLASS_1"/>
    <property type="match status" value="1"/>
</dbReference>
<evidence type="ECO:0000256" key="8">
    <source>
        <dbReference type="ARBA" id="ARBA00047481"/>
    </source>
</evidence>
<evidence type="ECO:0000256" key="1">
    <source>
        <dbReference type="ARBA" id="ARBA00001933"/>
    </source>
</evidence>
<dbReference type="CDD" id="cd00609">
    <property type="entry name" value="AAT_like"/>
    <property type="match status" value="1"/>
</dbReference>
<organism evidence="11 12">
    <name type="scientific">Orrella marina</name>
    <dbReference type="NCBI Taxonomy" id="2163011"/>
    <lineage>
        <taxon>Bacteria</taxon>
        <taxon>Pseudomonadati</taxon>
        <taxon>Pseudomonadota</taxon>
        <taxon>Betaproteobacteria</taxon>
        <taxon>Burkholderiales</taxon>
        <taxon>Alcaligenaceae</taxon>
        <taxon>Orrella</taxon>
    </lineage>
</organism>
<dbReference type="InterPro" id="IPR015421">
    <property type="entry name" value="PyrdxlP-dep_Trfase_major"/>
</dbReference>
<dbReference type="EMBL" id="CP028901">
    <property type="protein sequence ID" value="AWB34048.1"/>
    <property type="molecule type" value="Genomic_DNA"/>
</dbReference>
<evidence type="ECO:0000313" key="11">
    <source>
        <dbReference type="EMBL" id="AWB34048.1"/>
    </source>
</evidence>
<comment type="cofactor">
    <cofactor evidence="1 9">
        <name>pyridoxal 5'-phosphate</name>
        <dbReference type="ChEBI" id="CHEBI:597326"/>
    </cofactor>
</comment>
<comment type="pathway">
    <text evidence="2 9">Amino-acid biosynthesis; L-histidine biosynthesis; L-histidine from 5-phospho-alpha-D-ribose 1-diphosphate: step 7/9.</text>
</comment>
<proteinExistence type="inferred from homology"/>
<dbReference type="PANTHER" id="PTHR43643">
    <property type="entry name" value="HISTIDINOL-PHOSPHATE AMINOTRANSFERASE 2"/>
    <property type="match status" value="1"/>
</dbReference>
<dbReference type="Gene3D" id="3.40.640.10">
    <property type="entry name" value="Type I PLP-dependent aspartate aminotransferase-like (Major domain)"/>
    <property type="match status" value="1"/>
</dbReference>
<dbReference type="NCBIfam" id="TIGR01141">
    <property type="entry name" value="hisC"/>
    <property type="match status" value="1"/>
</dbReference>
<dbReference type="InterPro" id="IPR050106">
    <property type="entry name" value="HistidinolP_aminotransfase"/>
</dbReference>
<protein>
    <recommendedName>
        <fullName evidence="9">Histidinol-phosphate aminotransferase</fullName>
        <ecNumber evidence="9">2.6.1.9</ecNumber>
    </recommendedName>
    <alternativeName>
        <fullName evidence="9">Imidazole acetol-phosphate transaminase</fullName>
    </alternativeName>
</protein>
<name>A0A2R4XJV0_9BURK</name>
<dbReference type="KEGG" id="boz:DBV39_10355"/>
<keyword evidence="9" id="KW-0028">Amino-acid biosynthesis</keyword>
<dbReference type="Proteomes" id="UP000244571">
    <property type="component" value="Chromosome"/>
</dbReference>
<keyword evidence="12" id="KW-1185">Reference proteome</keyword>
<dbReference type="GO" id="GO:0030170">
    <property type="term" value="F:pyridoxal phosphate binding"/>
    <property type="evidence" value="ECO:0007669"/>
    <property type="project" value="InterPro"/>
</dbReference>
<reference evidence="11 12" key="1">
    <citation type="submission" date="2018-04" db="EMBL/GenBank/DDBJ databases">
        <title>Bordetella sp. HZ20 isolated from seawater.</title>
        <authorList>
            <person name="Sun C."/>
        </authorList>
    </citation>
    <scope>NUCLEOTIDE SEQUENCE [LARGE SCALE GENOMIC DNA]</scope>
    <source>
        <strain evidence="11 12">HZ20</strain>
    </source>
</reference>
<evidence type="ECO:0000256" key="7">
    <source>
        <dbReference type="ARBA" id="ARBA00022898"/>
    </source>
</evidence>
<dbReference type="PANTHER" id="PTHR43643:SF3">
    <property type="entry name" value="HISTIDINOL-PHOSPHATE AMINOTRANSFERASE"/>
    <property type="match status" value="1"/>
</dbReference>
<feature type="domain" description="Aminotransferase class I/classII large" evidence="10">
    <location>
        <begin position="40"/>
        <end position="367"/>
    </location>
</feature>
<accession>A0A2R4XJV0</accession>
<dbReference type="InterPro" id="IPR004839">
    <property type="entry name" value="Aminotransferase_I/II_large"/>
</dbReference>
<dbReference type="SUPFAM" id="SSF53383">
    <property type="entry name" value="PLP-dependent transferases"/>
    <property type="match status" value="1"/>
</dbReference>
<evidence type="ECO:0000256" key="3">
    <source>
        <dbReference type="ARBA" id="ARBA00007970"/>
    </source>
</evidence>
<dbReference type="Pfam" id="PF00155">
    <property type="entry name" value="Aminotran_1_2"/>
    <property type="match status" value="1"/>
</dbReference>
<evidence type="ECO:0000313" key="12">
    <source>
        <dbReference type="Proteomes" id="UP000244571"/>
    </source>
</evidence>
<comment type="similarity">
    <text evidence="3 9">Belongs to the class-II pyridoxal-phosphate-dependent aminotransferase family. Histidinol-phosphate aminotransferase subfamily.</text>
</comment>
<evidence type="ECO:0000256" key="5">
    <source>
        <dbReference type="ARBA" id="ARBA00022576"/>
    </source>
</evidence>